<keyword evidence="4" id="KW-1185">Reference proteome</keyword>
<dbReference type="InterPro" id="IPR045096">
    <property type="entry name" value="EDR2-like"/>
</dbReference>
<name>A0ABD3PT89_9STRA</name>
<feature type="region of interest" description="Disordered" evidence="1">
    <location>
        <begin position="1"/>
        <end position="41"/>
    </location>
</feature>
<evidence type="ECO:0000313" key="3">
    <source>
        <dbReference type="EMBL" id="KAL3791248.1"/>
    </source>
</evidence>
<protein>
    <recommendedName>
        <fullName evidence="2">Protein ENHANCED DISEASE RESISTANCE 2 C-terminal domain-containing protein</fullName>
    </recommendedName>
</protein>
<dbReference type="InterPro" id="IPR009769">
    <property type="entry name" value="EDR2_C"/>
</dbReference>
<evidence type="ECO:0000259" key="2">
    <source>
        <dbReference type="Pfam" id="PF07059"/>
    </source>
</evidence>
<feature type="compositionally biased region" description="Basic and acidic residues" evidence="1">
    <location>
        <begin position="357"/>
        <end position="375"/>
    </location>
</feature>
<evidence type="ECO:0000256" key="1">
    <source>
        <dbReference type="SAM" id="MobiDB-lite"/>
    </source>
</evidence>
<dbReference type="EMBL" id="JABMIG020000116">
    <property type="protein sequence ID" value="KAL3791248.1"/>
    <property type="molecule type" value="Genomic_DNA"/>
</dbReference>
<proteinExistence type="predicted"/>
<dbReference type="PANTHER" id="PTHR12136">
    <property type="entry name" value="ENHANCED DISEASE RESISTANCE-RELATED"/>
    <property type="match status" value="1"/>
</dbReference>
<reference evidence="3 4" key="1">
    <citation type="journal article" date="2020" name="G3 (Bethesda)">
        <title>Improved Reference Genome for Cyclotella cryptica CCMP332, a Model for Cell Wall Morphogenesis, Salinity Adaptation, and Lipid Production in Diatoms (Bacillariophyta).</title>
        <authorList>
            <person name="Roberts W.R."/>
            <person name="Downey K.M."/>
            <person name="Ruck E.C."/>
            <person name="Traller J.C."/>
            <person name="Alverson A.J."/>
        </authorList>
    </citation>
    <scope>NUCLEOTIDE SEQUENCE [LARGE SCALE GENOMIC DNA]</scope>
    <source>
        <strain evidence="3 4">CCMP332</strain>
    </source>
</reference>
<feature type="region of interest" description="Disordered" evidence="1">
    <location>
        <begin position="338"/>
        <end position="386"/>
    </location>
</feature>
<accession>A0ABD3PT89</accession>
<dbReference type="Pfam" id="PF07059">
    <property type="entry name" value="EDR2_C"/>
    <property type="match status" value="2"/>
</dbReference>
<dbReference type="PANTHER" id="PTHR12136:SF41">
    <property type="entry name" value="PLECKSTRIN HOMOLOGY (PH) AND LIPID-BINDING START DOMAINS-CONTAINING PROTEIN"/>
    <property type="match status" value="1"/>
</dbReference>
<dbReference type="AlphaFoldDB" id="A0ABD3PT89"/>
<feature type="compositionally biased region" description="Polar residues" evidence="1">
    <location>
        <begin position="8"/>
        <end position="36"/>
    </location>
</feature>
<gene>
    <name evidence="3" type="ORF">HJC23_000865</name>
</gene>
<dbReference type="Proteomes" id="UP001516023">
    <property type="component" value="Unassembled WGS sequence"/>
</dbReference>
<feature type="domain" description="Protein ENHANCED DISEASE RESISTANCE 2 C-terminal" evidence="2">
    <location>
        <begin position="800"/>
        <end position="852"/>
    </location>
</feature>
<organism evidence="3 4">
    <name type="scientific">Cyclotella cryptica</name>
    <dbReference type="NCBI Taxonomy" id="29204"/>
    <lineage>
        <taxon>Eukaryota</taxon>
        <taxon>Sar</taxon>
        <taxon>Stramenopiles</taxon>
        <taxon>Ochrophyta</taxon>
        <taxon>Bacillariophyta</taxon>
        <taxon>Coscinodiscophyceae</taxon>
        <taxon>Thalassiosirophycidae</taxon>
        <taxon>Stephanodiscales</taxon>
        <taxon>Stephanodiscaceae</taxon>
        <taxon>Cyclotella</taxon>
    </lineage>
</organism>
<feature type="compositionally biased region" description="Polar residues" evidence="1">
    <location>
        <begin position="376"/>
        <end position="386"/>
    </location>
</feature>
<comment type="caution">
    <text evidence="3">The sequence shown here is derived from an EMBL/GenBank/DDBJ whole genome shotgun (WGS) entry which is preliminary data.</text>
</comment>
<feature type="domain" description="Protein ENHANCED DISEASE RESISTANCE 2 C-terminal" evidence="2">
    <location>
        <begin position="863"/>
        <end position="983"/>
    </location>
</feature>
<evidence type="ECO:0000313" key="4">
    <source>
        <dbReference type="Proteomes" id="UP001516023"/>
    </source>
</evidence>
<sequence length="1001" mass="110623">MSSDHSRNATNGKANNHSTRTMGSRTQNTANNSKSTSQKKHEMAYHYAGKVHVRGLLRRVWRPRYLALGDDGYLRYHESIPPIFQQPGSQYNHNMYNMAHHTHRPKSVLAILDGARTINPYSVVDQHVALPQGVHGFVFRGRPVELSMSTGAFGRNSSVRDAVIVPPRPESKKHSNKNEPAKAVVNAIFPKGTSRRKTAQKLAKAAINPDVLCGIGRNCERGRGSPDSSSSSLMGYEQAILDGEDSDSLGDIVDQCHSFNGLSSSAPSHLETGISTAAEAESWVVALSWAAERRRMNKEQKRMGRHEAIGASQKFSSLGIGIDDKLIIMGTVDEIGASEIGGYGGDSKESLASTEDGWCKTDPDKRLSDNAKEEQPATQGEPTKLSELQKTAESSSSFQSFSMVPVEPSLAVDNAQIDKRGKIDTVVTPTPKAKHLLDSLPHEKEISPPKLFEENRLSKFGAGAIIVVTKVDKFQLRCNTSMHNAIPIPLPGDTLDINYEINLLILKHCQINEVTADANEGRRNNDTMPANLEFYPQSIEERTIYKSIQEISTLINDLKLEFGENDGRENSLSEILSCKLDTIQLLEELESQLLAGLTFCQETDTAGLLTSISDIISAHKAVLSTVRTVNRAMRYLSTNNAVCSSPRFQDFLCLRQLNSPQIPRIVNGKPNTKRYEGSVDQIVRAWLAQQDRPSSIDKFLLCLAVTLRHPFGGPSQSKHTSRLLQRRFFMDSGIGRASSRRDISTTWPMADDDDSTVVDDMMLDTNDALMLPEIVSSAPEPYVLSSPLPKFPENKGISCWSKPDHNIFMVRSKSYLVDRLKMPSSPAVFDCRGVDIWLTDNAERNISATPFNAGRETARRGYIHLWQAFVKGDQEYRDGKLKLLPVVVDGPWIVKKAVGPGTSPAMIGRDLPLQYYFTEPTLTTKGVYEVDVLVTASRIARGILNVVKGHTKSLTIAFAFIIEAAEQAELPETVLCAFQVHSLHLEDCPRLPDHLLGDPCD</sequence>